<feature type="compositionally biased region" description="Low complexity" evidence="1">
    <location>
        <begin position="90"/>
        <end position="102"/>
    </location>
</feature>
<sequence length="157" mass="16455">MSSANSPTSTRATSTRIVDSMLGMSPGEVRLLLLAYLCTDKKTGKMDVTNLAARARLTVPSARNMHRAALSKLAKLNPESTPDEGDDAGPSTGAASRSTPSRRGGRPRGRPRKNKDAATTTGAATTDPKSNDQANLEESEVKVKDGDEDTGIAGDDL</sequence>
<feature type="region of interest" description="Disordered" evidence="1">
    <location>
        <begin position="72"/>
        <end position="157"/>
    </location>
</feature>
<evidence type="ECO:0000313" key="2">
    <source>
        <dbReference type="EMBL" id="OKP00389.1"/>
    </source>
</evidence>
<organism evidence="2 3">
    <name type="scientific">Penicillium subrubescens</name>
    <dbReference type="NCBI Taxonomy" id="1316194"/>
    <lineage>
        <taxon>Eukaryota</taxon>
        <taxon>Fungi</taxon>
        <taxon>Dikarya</taxon>
        <taxon>Ascomycota</taxon>
        <taxon>Pezizomycotina</taxon>
        <taxon>Eurotiomycetes</taxon>
        <taxon>Eurotiomycetidae</taxon>
        <taxon>Eurotiales</taxon>
        <taxon>Aspergillaceae</taxon>
        <taxon>Penicillium</taxon>
    </lineage>
</organism>
<reference evidence="2 3" key="1">
    <citation type="submission" date="2016-10" db="EMBL/GenBank/DDBJ databases">
        <title>Genome sequence of the ascomycete fungus Penicillium subrubescens.</title>
        <authorList>
            <person name="De Vries R.P."/>
            <person name="Peng M."/>
            <person name="Dilokpimol A."/>
            <person name="Hilden K."/>
            <person name="Makela M.R."/>
            <person name="Grigoriev I."/>
            <person name="Riley R."/>
            <person name="Granchi Z."/>
        </authorList>
    </citation>
    <scope>NUCLEOTIDE SEQUENCE [LARGE SCALE GENOMIC DNA]</scope>
    <source>
        <strain evidence="2 3">CBS 132785</strain>
    </source>
</reference>
<evidence type="ECO:0000313" key="3">
    <source>
        <dbReference type="Proteomes" id="UP000186955"/>
    </source>
</evidence>
<feature type="compositionally biased region" description="Low complexity" evidence="1">
    <location>
        <begin position="117"/>
        <end position="126"/>
    </location>
</feature>
<comment type="caution">
    <text evidence="2">The sequence shown here is derived from an EMBL/GenBank/DDBJ whole genome shotgun (WGS) entry which is preliminary data.</text>
</comment>
<keyword evidence="3" id="KW-1185">Reference proteome</keyword>
<feature type="compositionally biased region" description="Polar residues" evidence="1">
    <location>
        <begin position="127"/>
        <end position="136"/>
    </location>
</feature>
<proteinExistence type="predicted"/>
<feature type="compositionally biased region" description="Acidic residues" evidence="1">
    <location>
        <begin position="146"/>
        <end position="157"/>
    </location>
</feature>
<dbReference type="Proteomes" id="UP000186955">
    <property type="component" value="Unassembled WGS sequence"/>
</dbReference>
<protein>
    <submittedName>
        <fullName evidence="2">Uncharacterized protein</fullName>
    </submittedName>
</protein>
<dbReference type="AlphaFoldDB" id="A0A1Q5TJJ4"/>
<gene>
    <name evidence="2" type="ORF">PENSUB_7846</name>
</gene>
<name>A0A1Q5TJJ4_9EURO</name>
<dbReference type="EMBL" id="MNBE01000647">
    <property type="protein sequence ID" value="OKP00389.1"/>
    <property type="molecule type" value="Genomic_DNA"/>
</dbReference>
<feature type="compositionally biased region" description="Basic residues" evidence="1">
    <location>
        <begin position="103"/>
        <end position="113"/>
    </location>
</feature>
<accession>A0A1Q5TJJ4</accession>
<evidence type="ECO:0000256" key="1">
    <source>
        <dbReference type="SAM" id="MobiDB-lite"/>
    </source>
</evidence>
<dbReference type="OrthoDB" id="5403747at2759"/>